<dbReference type="Proteomes" id="UP000243534">
    <property type="component" value="Unassembled WGS sequence"/>
</dbReference>
<dbReference type="Proteomes" id="UP000244334">
    <property type="component" value="Unassembled WGS sequence"/>
</dbReference>
<comment type="caution">
    <text evidence="2">The sequence shown here is derived from an EMBL/GenBank/DDBJ whole genome shotgun (WGS) entry which is preliminary data.</text>
</comment>
<proteinExistence type="predicted"/>
<gene>
    <name evidence="3" type="ORF">ACZ87_00093</name>
    <name evidence="2" type="ORF">BBW68_00710</name>
</gene>
<reference evidence="3 5" key="2">
    <citation type="submission" date="2018-04" db="EMBL/GenBank/DDBJ databases">
        <title>Genomes of the Obligate Erwinia dacicola and Facultative Enterobacter sp. OLF Endosymbionts of the Olive Fruit fly, Bactrocera oleae.</title>
        <authorList>
            <person name="Estes A.M."/>
            <person name="Hearn D.J."/>
            <person name="Agarwal S."/>
            <person name="Pierson E.A."/>
            <person name="Dunning-Hotopp J.C."/>
        </authorList>
    </citation>
    <scope>NUCLEOTIDE SEQUENCE [LARGE SCALE GENOMIC DNA]</scope>
    <source>
        <strain evidence="3 5">Oroville</strain>
    </source>
</reference>
<keyword evidence="1" id="KW-0812">Transmembrane</keyword>
<dbReference type="AlphaFoldDB" id="A0A1E7Z4B5"/>
<dbReference type="EMBL" id="LJAM02000004">
    <property type="protein sequence ID" value="RAP73091.1"/>
    <property type="molecule type" value="Genomic_DNA"/>
</dbReference>
<feature type="transmembrane region" description="Helical" evidence="1">
    <location>
        <begin position="26"/>
        <end position="43"/>
    </location>
</feature>
<evidence type="ECO:0000313" key="3">
    <source>
        <dbReference type="EMBL" id="RAP73091.1"/>
    </source>
</evidence>
<organism evidence="2 4">
    <name type="scientific">Candidatus Erwinia dacicola</name>
    <dbReference type="NCBI Taxonomy" id="252393"/>
    <lineage>
        <taxon>Bacteria</taxon>
        <taxon>Pseudomonadati</taxon>
        <taxon>Pseudomonadota</taxon>
        <taxon>Gammaproteobacteria</taxon>
        <taxon>Enterobacterales</taxon>
        <taxon>Erwiniaceae</taxon>
        <taxon>Erwinia</taxon>
    </lineage>
</organism>
<feature type="transmembrane region" description="Helical" evidence="1">
    <location>
        <begin position="49"/>
        <end position="72"/>
    </location>
</feature>
<reference evidence="2 4" key="1">
    <citation type="submission" date="2016-07" db="EMBL/GenBank/DDBJ databases">
        <authorList>
            <person name="Yuval B."/>
        </authorList>
    </citation>
    <scope>NUCLEOTIDE SEQUENCE [LARGE SCALE GENOMIC DNA]</scope>
    <source>
        <strain evidence="2 4">IL</strain>
    </source>
</reference>
<evidence type="ECO:0000313" key="4">
    <source>
        <dbReference type="Proteomes" id="UP000243534"/>
    </source>
</evidence>
<evidence type="ECO:0000313" key="2">
    <source>
        <dbReference type="EMBL" id="OFC63612.1"/>
    </source>
</evidence>
<dbReference type="EMBL" id="MAYS01000057">
    <property type="protein sequence ID" value="OFC63612.1"/>
    <property type="molecule type" value="Genomic_DNA"/>
</dbReference>
<name>A0A1E7Z4B5_9GAMM</name>
<dbReference type="RefSeq" id="WP_070133698.1">
    <property type="nucleotide sequence ID" value="NZ_MAYS01000057.1"/>
</dbReference>
<protein>
    <submittedName>
        <fullName evidence="3">Putative membrane protein</fullName>
    </submittedName>
</protein>
<evidence type="ECO:0000256" key="1">
    <source>
        <dbReference type="SAM" id="Phobius"/>
    </source>
</evidence>
<sequence>MITAIRIFFLRVTGADRLSAKQRKNIGEFFLLGSSLFIVPLLFLDNPGVVVKVVLQLLWALAIAVGAMLAHVQKRKPE</sequence>
<dbReference type="OrthoDB" id="6556142at2"/>
<accession>A0A1E7Z4B5</accession>
<evidence type="ECO:0000313" key="5">
    <source>
        <dbReference type="Proteomes" id="UP000244334"/>
    </source>
</evidence>
<keyword evidence="1" id="KW-1133">Transmembrane helix</keyword>
<keyword evidence="1" id="KW-0472">Membrane</keyword>
<keyword evidence="5" id="KW-1185">Reference proteome</keyword>